<proteinExistence type="predicted"/>
<dbReference type="SUPFAM" id="SSF46934">
    <property type="entry name" value="UBA-like"/>
    <property type="match status" value="1"/>
</dbReference>
<dbReference type="PROSITE" id="PS51140">
    <property type="entry name" value="CUE"/>
    <property type="match status" value="1"/>
</dbReference>
<dbReference type="InterPro" id="IPR009060">
    <property type="entry name" value="UBA-like_sf"/>
</dbReference>
<dbReference type="InterPro" id="IPR038981">
    <property type="entry name" value="CID5/CID6"/>
</dbReference>
<dbReference type="InterPro" id="IPR003892">
    <property type="entry name" value="CUE"/>
</dbReference>
<dbReference type="Proteomes" id="UP000326939">
    <property type="component" value="Chromosome 6"/>
</dbReference>
<feature type="domain" description="CUE" evidence="2">
    <location>
        <begin position="96"/>
        <end position="139"/>
    </location>
</feature>
<dbReference type="PANTHER" id="PTHR37252">
    <property type="entry name" value="POLYADENYLATE-BINDING PROTEIN-INTERACTING PROTEIN 6"/>
    <property type="match status" value="1"/>
</dbReference>
<dbReference type="CDD" id="cd14371">
    <property type="entry name" value="CUE_CID7_like"/>
    <property type="match status" value="1"/>
</dbReference>
<feature type="region of interest" description="Disordered" evidence="1">
    <location>
        <begin position="148"/>
        <end position="201"/>
    </location>
</feature>
<dbReference type="EMBL" id="VDCV01000006">
    <property type="protein sequence ID" value="KAB5553285.1"/>
    <property type="molecule type" value="Genomic_DNA"/>
</dbReference>
<organism evidence="3 4">
    <name type="scientific">Salix brachista</name>
    <dbReference type="NCBI Taxonomy" id="2182728"/>
    <lineage>
        <taxon>Eukaryota</taxon>
        <taxon>Viridiplantae</taxon>
        <taxon>Streptophyta</taxon>
        <taxon>Embryophyta</taxon>
        <taxon>Tracheophyta</taxon>
        <taxon>Spermatophyta</taxon>
        <taxon>Magnoliopsida</taxon>
        <taxon>eudicotyledons</taxon>
        <taxon>Gunneridae</taxon>
        <taxon>Pentapetalae</taxon>
        <taxon>rosids</taxon>
        <taxon>fabids</taxon>
        <taxon>Malpighiales</taxon>
        <taxon>Salicaceae</taxon>
        <taxon>Saliceae</taxon>
        <taxon>Salix</taxon>
    </lineage>
</organism>
<dbReference type="PANTHER" id="PTHR37252:SF3">
    <property type="entry name" value="POLYADENYLATE-BINDING PROTEIN-INTERACTING PROTEIN 6"/>
    <property type="match status" value="1"/>
</dbReference>
<comment type="caution">
    <text evidence="3">The sequence shown here is derived from an EMBL/GenBank/DDBJ whole genome shotgun (WGS) entry which is preliminary data.</text>
</comment>
<evidence type="ECO:0000259" key="2">
    <source>
        <dbReference type="PROSITE" id="PS51140"/>
    </source>
</evidence>
<name>A0A5N5MDQ5_9ROSI</name>
<feature type="compositionally biased region" description="Polar residues" evidence="1">
    <location>
        <begin position="186"/>
        <end position="201"/>
    </location>
</feature>
<dbReference type="GO" id="GO:0043130">
    <property type="term" value="F:ubiquitin binding"/>
    <property type="evidence" value="ECO:0007669"/>
    <property type="project" value="InterPro"/>
</dbReference>
<evidence type="ECO:0000313" key="3">
    <source>
        <dbReference type="EMBL" id="KAB5553285.1"/>
    </source>
</evidence>
<sequence length="201" mass="21567">MKPGRVSTLNPYATAYIPLSKRDSADRIENPGWTVQGGNPNVWYGSPGHSAQIRQDKGLISVPEMSVLKSQSGYGSYGSSSQNSYEVTGKQTIDEEFEMDLEYLRINFPGISDESLTGVYMANNGDTDAAMDMLNQLEPNMLTPMQLDTLDSSGNLPDTLDIGDAYEPRPSAEVSSVKPKTVVGEASTSSGSLSPDTVVAT</sequence>
<protein>
    <recommendedName>
        <fullName evidence="2">CUE domain-containing protein</fullName>
    </recommendedName>
</protein>
<gene>
    <name evidence="3" type="ORF">DKX38_010596</name>
</gene>
<dbReference type="InterPro" id="IPR041806">
    <property type="entry name" value="CID5/6/7_CUE"/>
</dbReference>
<dbReference type="Gene3D" id="1.10.8.10">
    <property type="entry name" value="DNA helicase RuvA subunit, C-terminal domain"/>
    <property type="match status" value="1"/>
</dbReference>
<evidence type="ECO:0000313" key="4">
    <source>
        <dbReference type="Proteomes" id="UP000326939"/>
    </source>
</evidence>
<accession>A0A5N5MDQ5</accession>
<evidence type="ECO:0000256" key="1">
    <source>
        <dbReference type="SAM" id="MobiDB-lite"/>
    </source>
</evidence>
<reference evidence="4" key="1">
    <citation type="journal article" date="2019" name="Gigascience">
        <title>De novo genome assembly of the endangered Acer yangbiense, a plant species with extremely small populations endemic to Yunnan Province, China.</title>
        <authorList>
            <person name="Yang J."/>
            <person name="Wariss H.M."/>
            <person name="Tao L."/>
            <person name="Zhang R."/>
            <person name="Yun Q."/>
            <person name="Hollingsworth P."/>
            <person name="Dao Z."/>
            <person name="Luo G."/>
            <person name="Guo H."/>
            <person name="Ma Y."/>
            <person name="Sun W."/>
        </authorList>
    </citation>
    <scope>NUCLEOTIDE SEQUENCE [LARGE SCALE GENOMIC DNA]</scope>
    <source>
        <strain evidence="4">cv. br00</strain>
    </source>
</reference>
<keyword evidence="4" id="KW-1185">Reference proteome</keyword>
<dbReference type="AlphaFoldDB" id="A0A5N5MDQ5"/>